<accession>A0ABR9CYK1</accession>
<name>A0ABR9CYK1_9GAMM</name>
<sequence length="388" mass="43422">MAVIERNLDAFLGLFAEIANRDLFSKSEFDLPEAAEINRISEQFSGKIVVFFGVSFEHVRHAKLLSEYTDLYPVLVHSINDAIARHYAKAFPTAISVSDSGRSLFEAVLALKPIAVTTTFPSQPLFYRLALPLLSAIKQIRSVPFAYEVDPPDPIINSEWFRLHRFALANSSASYSWHRPESRFCNMTWIEPTCIFNTFSGLRRKPYSLVYAGSMTPGTPEFAVLDLARKAAERGMTVVLYDAKSAVSRSLQYENGDIEVRARQPEFDLLETLAEFEFGLLAPYLANEALPAAGSELDWLDKNGLPGKLSLYLEAGIIPLVNRRSAYVAEFLEYYGIGLVMEDDDFLNLADYLARVDSEAIRRRIDAFRTDVARQANTASLIAAAFLG</sequence>
<gene>
    <name evidence="1" type="ORF">IE877_04045</name>
</gene>
<proteinExistence type="predicted"/>
<dbReference type="Proteomes" id="UP000652176">
    <property type="component" value="Unassembled WGS sequence"/>
</dbReference>
<dbReference type="EMBL" id="JACXSS010000001">
    <property type="protein sequence ID" value="MBD9355059.1"/>
    <property type="molecule type" value="Genomic_DNA"/>
</dbReference>
<protein>
    <recommendedName>
        <fullName evidence="3">Glycosyltransferase</fullName>
    </recommendedName>
</protein>
<dbReference type="RefSeq" id="WP_192373464.1">
    <property type="nucleotide sequence ID" value="NZ_CAJHIV010000001.1"/>
</dbReference>
<evidence type="ECO:0000313" key="1">
    <source>
        <dbReference type="EMBL" id="MBD9355059.1"/>
    </source>
</evidence>
<dbReference type="Gene3D" id="3.40.50.2000">
    <property type="entry name" value="Glycogen Phosphorylase B"/>
    <property type="match status" value="1"/>
</dbReference>
<reference evidence="1 2" key="1">
    <citation type="submission" date="2020-09" db="EMBL/GenBank/DDBJ databases">
        <title>Methylomonas albis sp. nov. and Methylomonas fluvii sp. nov.: Two cold-adapted methanotrophs from the River Elbe and an amended description of Methylovulum psychrotolerans strain Eb1.</title>
        <authorList>
            <person name="Bussmann I.K."/>
            <person name="Klings K.-W."/>
            <person name="Warnstedt J."/>
            <person name="Hoppert M."/>
            <person name="Saborowski A."/>
            <person name="Horn F."/>
            <person name="Liebner S."/>
        </authorList>
    </citation>
    <scope>NUCLEOTIDE SEQUENCE [LARGE SCALE GENOMIC DNA]</scope>
    <source>
        <strain evidence="1 2">EbA</strain>
    </source>
</reference>
<evidence type="ECO:0008006" key="3">
    <source>
        <dbReference type="Google" id="ProtNLM"/>
    </source>
</evidence>
<evidence type="ECO:0000313" key="2">
    <source>
        <dbReference type="Proteomes" id="UP000652176"/>
    </source>
</evidence>
<keyword evidence="2" id="KW-1185">Reference proteome</keyword>
<organism evidence="1 2">
    <name type="scientific">Methylomonas albis</name>
    <dbReference type="NCBI Taxonomy" id="1854563"/>
    <lineage>
        <taxon>Bacteria</taxon>
        <taxon>Pseudomonadati</taxon>
        <taxon>Pseudomonadota</taxon>
        <taxon>Gammaproteobacteria</taxon>
        <taxon>Methylococcales</taxon>
        <taxon>Methylococcaceae</taxon>
        <taxon>Methylomonas</taxon>
    </lineage>
</organism>
<comment type="caution">
    <text evidence="1">The sequence shown here is derived from an EMBL/GenBank/DDBJ whole genome shotgun (WGS) entry which is preliminary data.</text>
</comment>